<feature type="site" description="Catalytically relevant" evidence="5">
    <location>
        <position position="67"/>
    </location>
</feature>
<name>A0A2G5DPE7_AQUCA</name>
<dbReference type="EMBL" id="KZ305034">
    <property type="protein sequence ID" value="PIA45401.1"/>
    <property type="molecule type" value="Genomic_DNA"/>
</dbReference>
<dbReference type="PANTHER" id="PTHR47476:SF2">
    <property type="entry name" value="ARABINOSE 5-PHOSPHATE ISOMERASE-RELATED"/>
    <property type="match status" value="1"/>
</dbReference>
<evidence type="ECO:0000256" key="5">
    <source>
        <dbReference type="PIRSR" id="PIRSR004692-3"/>
    </source>
</evidence>
<dbReference type="GO" id="GO:0097367">
    <property type="term" value="F:carbohydrate derivative binding"/>
    <property type="evidence" value="ECO:0007669"/>
    <property type="project" value="InterPro"/>
</dbReference>
<keyword evidence="10" id="KW-1185">Reference proteome</keyword>
<feature type="site" description="Catalytically relevant" evidence="5">
    <location>
        <position position="160"/>
    </location>
</feature>
<evidence type="ECO:0000313" key="9">
    <source>
        <dbReference type="EMBL" id="PIA45401.1"/>
    </source>
</evidence>
<dbReference type="CDD" id="cd04604">
    <property type="entry name" value="CBS_pair_SIS_assoc"/>
    <property type="match status" value="1"/>
</dbReference>
<dbReference type="GO" id="GO:0005975">
    <property type="term" value="P:carbohydrate metabolic process"/>
    <property type="evidence" value="ECO:0007669"/>
    <property type="project" value="InterPro"/>
</dbReference>
<feature type="domain" description="CBS" evidence="7">
    <location>
        <begin position="218"/>
        <end position="280"/>
    </location>
</feature>
<keyword evidence="2" id="KW-0677">Repeat</keyword>
<dbReference type="GO" id="GO:0016853">
    <property type="term" value="F:isomerase activity"/>
    <property type="evidence" value="ECO:0007669"/>
    <property type="project" value="InterPro"/>
</dbReference>
<keyword evidence="3 6" id="KW-0129">CBS domain</keyword>
<organism evidence="9 10">
    <name type="scientific">Aquilegia coerulea</name>
    <name type="common">Rocky mountain columbine</name>
    <dbReference type="NCBI Taxonomy" id="218851"/>
    <lineage>
        <taxon>Eukaryota</taxon>
        <taxon>Viridiplantae</taxon>
        <taxon>Streptophyta</taxon>
        <taxon>Embryophyta</taxon>
        <taxon>Tracheophyta</taxon>
        <taxon>Spermatophyta</taxon>
        <taxon>Magnoliopsida</taxon>
        <taxon>Ranunculales</taxon>
        <taxon>Ranunculaceae</taxon>
        <taxon>Thalictroideae</taxon>
        <taxon>Aquilegia</taxon>
    </lineage>
</organism>
<sequence length="339" mass="36909">MGSLSHSCPPSKQTLNLINPDDLLNLFKSQQKYLNFFFQNLDQSQTLTFTQTLLNAKGTIFFTGVGKSGFVAQKISQTLVSLGIKSGFLSPTDALHGDIGILSKLDLLVFFSKSGNTEELLKLVPCAKAKEVFLISVTSSEVNLLAGVCDLNVHLPLEKELCPFDLAPVTSTAIQMVFGDTVAIAMMGARNLTKEEYAANHPAGRIGKSLIFKVKDVMKKQEELPVCKEEDMIMDQLVELTSKGCGCLLVIDGEHHLIGTFTDGDLRRTLKASKEGIFKLTVGEMCNRKPRTIGPEAMAVEAMEKMESRPSPVQFLPVVNHQNIVIGIVTLHGLVSAGL</sequence>
<dbReference type="Gene3D" id="3.40.50.10490">
    <property type="entry name" value="Glucose-6-phosphate isomerase like protein, domain 1"/>
    <property type="match status" value="1"/>
</dbReference>
<dbReference type="OrthoDB" id="1872003at2759"/>
<dbReference type="InterPro" id="IPR000644">
    <property type="entry name" value="CBS_dom"/>
</dbReference>
<evidence type="ECO:0008006" key="11">
    <source>
        <dbReference type="Google" id="ProtNLM"/>
    </source>
</evidence>
<dbReference type="GO" id="GO:1901135">
    <property type="term" value="P:carbohydrate derivative metabolic process"/>
    <property type="evidence" value="ECO:0007669"/>
    <property type="project" value="InterPro"/>
</dbReference>
<dbReference type="InParanoid" id="A0A2G5DPE7"/>
<dbReference type="InterPro" id="IPR046348">
    <property type="entry name" value="SIS_dom_sf"/>
</dbReference>
<dbReference type="PROSITE" id="PS51371">
    <property type="entry name" value="CBS"/>
    <property type="match status" value="2"/>
</dbReference>
<dbReference type="InterPro" id="IPR035474">
    <property type="entry name" value="SIS_Kpsf"/>
</dbReference>
<evidence type="ECO:0000256" key="6">
    <source>
        <dbReference type="PROSITE-ProRule" id="PRU00703"/>
    </source>
</evidence>
<feature type="domain" description="CBS" evidence="7">
    <location>
        <begin position="286"/>
        <end position="339"/>
    </location>
</feature>
<dbReference type="Proteomes" id="UP000230069">
    <property type="component" value="Unassembled WGS sequence"/>
</dbReference>
<dbReference type="InterPro" id="IPR004800">
    <property type="entry name" value="KdsD/KpsF-type"/>
</dbReference>
<evidence type="ECO:0000259" key="7">
    <source>
        <dbReference type="PROSITE" id="PS51371"/>
    </source>
</evidence>
<dbReference type="STRING" id="218851.A0A2G5DPE7"/>
<feature type="site" description="Catalytically relevant" evidence="5">
    <location>
        <position position="119"/>
    </location>
</feature>
<accession>A0A2G5DPE7</accession>
<dbReference type="PANTHER" id="PTHR47476">
    <property type="match status" value="1"/>
</dbReference>
<dbReference type="AlphaFoldDB" id="A0A2G5DPE7"/>
<dbReference type="FunCoup" id="A0A2G5DPE7">
    <property type="interactions" value="94"/>
</dbReference>
<dbReference type="Pfam" id="PF00571">
    <property type="entry name" value="CBS"/>
    <property type="match status" value="2"/>
</dbReference>
<dbReference type="Gene3D" id="3.10.580.10">
    <property type="entry name" value="CBS-domain"/>
    <property type="match status" value="1"/>
</dbReference>
<dbReference type="CDD" id="cd05014">
    <property type="entry name" value="SIS_Kpsf"/>
    <property type="match status" value="1"/>
</dbReference>
<dbReference type="PIRSF" id="PIRSF004692">
    <property type="entry name" value="KdsD_KpsF"/>
    <property type="match status" value="1"/>
</dbReference>
<dbReference type="InterPro" id="IPR001347">
    <property type="entry name" value="SIS_dom"/>
</dbReference>
<evidence type="ECO:0000256" key="4">
    <source>
        <dbReference type="PIRNR" id="PIRNR004692"/>
    </source>
</evidence>
<evidence type="ECO:0000259" key="8">
    <source>
        <dbReference type="PROSITE" id="PS51464"/>
    </source>
</evidence>
<evidence type="ECO:0000256" key="2">
    <source>
        <dbReference type="ARBA" id="ARBA00022737"/>
    </source>
</evidence>
<comment type="similarity">
    <text evidence="1 4">Belongs to the SIS family. GutQ/KpsF subfamily.</text>
</comment>
<evidence type="ECO:0000256" key="3">
    <source>
        <dbReference type="ARBA" id="ARBA00023122"/>
    </source>
</evidence>
<protein>
    <recommendedName>
        <fullName evidence="11">Arabinose 5-phosphate isomerase</fullName>
    </recommendedName>
</protein>
<dbReference type="InterPro" id="IPR046342">
    <property type="entry name" value="CBS_dom_sf"/>
</dbReference>
<evidence type="ECO:0000313" key="10">
    <source>
        <dbReference type="Proteomes" id="UP000230069"/>
    </source>
</evidence>
<gene>
    <name evidence="9" type="ORF">AQUCO_01700742v1</name>
</gene>
<feature type="site" description="Catalytically relevant" evidence="5">
    <location>
        <position position="201"/>
    </location>
</feature>
<dbReference type="PROSITE" id="PS51464">
    <property type="entry name" value="SIS"/>
    <property type="match status" value="1"/>
</dbReference>
<dbReference type="NCBIfam" id="TIGR00393">
    <property type="entry name" value="kpsF"/>
    <property type="match status" value="1"/>
</dbReference>
<proteinExistence type="inferred from homology"/>
<feature type="domain" description="SIS" evidence="8">
    <location>
        <begin position="49"/>
        <end position="192"/>
    </location>
</feature>
<reference evidence="9 10" key="1">
    <citation type="submission" date="2017-09" db="EMBL/GenBank/DDBJ databases">
        <title>WGS assembly of Aquilegia coerulea Goldsmith.</title>
        <authorList>
            <person name="Hodges S."/>
            <person name="Kramer E."/>
            <person name="Nordborg M."/>
            <person name="Tomkins J."/>
            <person name="Borevitz J."/>
            <person name="Derieg N."/>
            <person name="Yan J."/>
            <person name="Mihaltcheva S."/>
            <person name="Hayes R.D."/>
            <person name="Rokhsar D."/>
        </authorList>
    </citation>
    <scope>NUCLEOTIDE SEQUENCE [LARGE SCALE GENOMIC DNA]</scope>
    <source>
        <strain evidence="10">cv. Goldsmith</strain>
    </source>
</reference>
<dbReference type="SUPFAM" id="SSF53697">
    <property type="entry name" value="SIS domain"/>
    <property type="match status" value="1"/>
</dbReference>
<dbReference type="Pfam" id="PF01380">
    <property type="entry name" value="SIS"/>
    <property type="match status" value="1"/>
</dbReference>
<evidence type="ECO:0000256" key="1">
    <source>
        <dbReference type="ARBA" id="ARBA00008165"/>
    </source>
</evidence>